<accession>A0A5D2ZF26</accession>
<gene>
    <name evidence="3" type="ORF">E1A91_A05G360300v1</name>
</gene>
<evidence type="ECO:0000313" key="3">
    <source>
        <dbReference type="EMBL" id="TYJ37198.1"/>
    </source>
</evidence>
<dbReference type="AlphaFoldDB" id="A0A5D2ZF26"/>
<keyword evidence="1" id="KW-0732">Signal</keyword>
<dbReference type="InterPro" id="IPR043891">
    <property type="entry name" value="SPARK"/>
</dbReference>
<feature type="chain" id="PRO_5022665314" description="SPARK domain-containing protein" evidence="1">
    <location>
        <begin position="24"/>
        <end position="156"/>
    </location>
</feature>
<dbReference type="Pfam" id="PF19160">
    <property type="entry name" value="SPARK"/>
    <property type="match status" value="1"/>
</dbReference>
<dbReference type="Proteomes" id="UP000323597">
    <property type="component" value="Chromosome A05"/>
</dbReference>
<reference evidence="3 4" key="1">
    <citation type="submission" date="2019-07" db="EMBL/GenBank/DDBJ databases">
        <title>WGS assembly of Gossypium mustelinum.</title>
        <authorList>
            <person name="Chen Z.J."/>
            <person name="Sreedasyam A."/>
            <person name="Ando A."/>
            <person name="Song Q."/>
            <person name="De L."/>
            <person name="Hulse-Kemp A."/>
            <person name="Ding M."/>
            <person name="Ye W."/>
            <person name="Kirkbride R."/>
            <person name="Jenkins J."/>
            <person name="Plott C."/>
            <person name="Lovell J."/>
            <person name="Lin Y.-M."/>
            <person name="Vaughn R."/>
            <person name="Liu B."/>
            <person name="Li W."/>
            <person name="Simpson S."/>
            <person name="Scheffler B."/>
            <person name="Saski C."/>
            <person name="Grover C."/>
            <person name="Hu G."/>
            <person name="Conover J."/>
            <person name="Carlson J."/>
            <person name="Shu S."/>
            <person name="Boston L."/>
            <person name="Williams M."/>
            <person name="Peterson D."/>
            <person name="Mcgee K."/>
            <person name="Jones D."/>
            <person name="Wendel J."/>
            <person name="Stelly D."/>
            <person name="Grimwood J."/>
            <person name="Schmutz J."/>
        </authorList>
    </citation>
    <scope>NUCLEOTIDE SEQUENCE [LARGE SCALE GENOMIC DNA]</scope>
    <source>
        <strain evidence="3">1408120.09</strain>
    </source>
</reference>
<evidence type="ECO:0000313" key="4">
    <source>
        <dbReference type="Proteomes" id="UP000323597"/>
    </source>
</evidence>
<proteinExistence type="predicted"/>
<evidence type="ECO:0000256" key="1">
    <source>
        <dbReference type="SAM" id="SignalP"/>
    </source>
</evidence>
<name>A0A5D2ZF26_GOSMU</name>
<feature type="domain" description="SPARK" evidence="2">
    <location>
        <begin position="9"/>
        <end position="137"/>
    </location>
</feature>
<evidence type="ECO:0000259" key="2">
    <source>
        <dbReference type="Pfam" id="PF19160"/>
    </source>
</evidence>
<keyword evidence="4" id="KW-1185">Reference proteome</keyword>
<sequence>MSTRTNTNVCIFIFIIIAKVAFSQKTNCTLDFDYCGTTFNGYLKALRLGANQTGFIFLDSREQTRCLNSMIRFEEHVLVCGMEKLTSSGRGCSDYSTADVEQKLGNELRSLGENCRFSSCDLCVRSWESIKGGSHLEESRICRFSLGFQEDEERRL</sequence>
<protein>
    <recommendedName>
        <fullName evidence="2">SPARK domain-containing protein</fullName>
    </recommendedName>
</protein>
<dbReference type="EMBL" id="CM017640">
    <property type="protein sequence ID" value="TYJ37198.1"/>
    <property type="molecule type" value="Genomic_DNA"/>
</dbReference>
<feature type="signal peptide" evidence="1">
    <location>
        <begin position="1"/>
        <end position="23"/>
    </location>
</feature>
<organism evidence="3 4">
    <name type="scientific">Gossypium mustelinum</name>
    <name type="common">Cotton</name>
    <name type="synonym">Gossypium caicoense</name>
    <dbReference type="NCBI Taxonomy" id="34275"/>
    <lineage>
        <taxon>Eukaryota</taxon>
        <taxon>Viridiplantae</taxon>
        <taxon>Streptophyta</taxon>
        <taxon>Embryophyta</taxon>
        <taxon>Tracheophyta</taxon>
        <taxon>Spermatophyta</taxon>
        <taxon>Magnoliopsida</taxon>
        <taxon>eudicotyledons</taxon>
        <taxon>Gunneridae</taxon>
        <taxon>Pentapetalae</taxon>
        <taxon>rosids</taxon>
        <taxon>malvids</taxon>
        <taxon>Malvales</taxon>
        <taxon>Malvaceae</taxon>
        <taxon>Malvoideae</taxon>
        <taxon>Gossypium</taxon>
    </lineage>
</organism>